<comment type="caution">
    <text evidence="9">The sequence shown here is derived from an EMBL/GenBank/DDBJ whole genome shotgun (WGS) entry which is preliminary data.</text>
</comment>
<dbReference type="InterPro" id="IPR020846">
    <property type="entry name" value="MFS_dom"/>
</dbReference>
<feature type="region of interest" description="Disordered" evidence="6">
    <location>
        <begin position="1"/>
        <end position="34"/>
    </location>
</feature>
<feature type="transmembrane region" description="Helical" evidence="7">
    <location>
        <begin position="400"/>
        <end position="421"/>
    </location>
</feature>
<evidence type="ECO:0000256" key="3">
    <source>
        <dbReference type="ARBA" id="ARBA00022692"/>
    </source>
</evidence>
<evidence type="ECO:0000256" key="7">
    <source>
        <dbReference type="SAM" id="Phobius"/>
    </source>
</evidence>
<name>A0AAD9FUP7_PAPLA</name>
<dbReference type="Proteomes" id="UP001182556">
    <property type="component" value="Unassembled WGS sequence"/>
</dbReference>
<evidence type="ECO:0000313" key="9">
    <source>
        <dbReference type="EMBL" id="KAK1926626.1"/>
    </source>
</evidence>
<evidence type="ECO:0000256" key="2">
    <source>
        <dbReference type="ARBA" id="ARBA00022448"/>
    </source>
</evidence>
<keyword evidence="4 7" id="KW-1133">Transmembrane helix</keyword>
<reference evidence="9" key="1">
    <citation type="submission" date="2023-02" db="EMBL/GenBank/DDBJ databases">
        <title>Identification and recombinant expression of a fungal hydrolase from Papiliotrema laurentii that hydrolyzes apple cutin and clears colloidal polyester polyurethane.</title>
        <authorList>
            <consortium name="DOE Joint Genome Institute"/>
            <person name="Roman V.A."/>
            <person name="Bojanowski C."/>
            <person name="Crable B.R."/>
            <person name="Wagner D.N."/>
            <person name="Hung C.S."/>
            <person name="Nadeau L.J."/>
            <person name="Schratz L."/>
            <person name="Haridas S."/>
            <person name="Pangilinan J."/>
            <person name="Lipzen A."/>
            <person name="Na H."/>
            <person name="Yan M."/>
            <person name="Ng V."/>
            <person name="Grigoriev I.V."/>
            <person name="Spatafora J.W."/>
            <person name="Barlow D."/>
            <person name="Biffinger J."/>
            <person name="Kelley-Loughnane N."/>
            <person name="Varaljay V.A."/>
            <person name="Crookes-Goodson W.J."/>
        </authorList>
    </citation>
    <scope>NUCLEOTIDE SEQUENCE</scope>
    <source>
        <strain evidence="9">5307AH</strain>
    </source>
</reference>
<feature type="transmembrane region" description="Helical" evidence="7">
    <location>
        <begin position="170"/>
        <end position="192"/>
    </location>
</feature>
<dbReference type="GO" id="GO:0016020">
    <property type="term" value="C:membrane"/>
    <property type="evidence" value="ECO:0007669"/>
    <property type="project" value="UniProtKB-SubCell"/>
</dbReference>
<evidence type="ECO:0000256" key="1">
    <source>
        <dbReference type="ARBA" id="ARBA00004141"/>
    </source>
</evidence>
<protein>
    <submittedName>
        <fullName evidence="9">Major facilitator superfamily domain-containing protein</fullName>
    </submittedName>
</protein>
<dbReference type="AlphaFoldDB" id="A0AAD9FUP7"/>
<evidence type="ECO:0000256" key="4">
    <source>
        <dbReference type="ARBA" id="ARBA00022989"/>
    </source>
</evidence>
<dbReference type="Gene3D" id="1.20.1250.20">
    <property type="entry name" value="MFS general substrate transporter like domains"/>
    <property type="match status" value="2"/>
</dbReference>
<keyword evidence="2" id="KW-0813">Transport</keyword>
<dbReference type="PANTHER" id="PTHR43791">
    <property type="entry name" value="PERMEASE-RELATED"/>
    <property type="match status" value="1"/>
</dbReference>
<feature type="transmembrane region" description="Helical" evidence="7">
    <location>
        <begin position="74"/>
        <end position="95"/>
    </location>
</feature>
<keyword evidence="10" id="KW-1185">Reference proteome</keyword>
<feature type="transmembrane region" description="Helical" evidence="7">
    <location>
        <begin position="344"/>
        <end position="365"/>
    </location>
</feature>
<keyword evidence="5 7" id="KW-0472">Membrane</keyword>
<keyword evidence="3 7" id="KW-0812">Transmembrane</keyword>
<dbReference type="InterPro" id="IPR011701">
    <property type="entry name" value="MFS"/>
</dbReference>
<sequence length="543" mass="60614">MGDIEKASHPVQAEIVDGTGSSPAGSVVDHPGDSKIPDTIQDQSEAQFSELAKLSPEEYQAMEKKLMWKIDKKLIPWMTLLYLMSFLDRVNVGAAKLVGGLKGLTKDLKLTSLQYSNISMIFFVSYVAFEVPSNLVLKKFRPSRWIPFTMICWAIFQICMGLVTNYGQLLALRFCLGIFESGLFPGLNFFLTGWYRREEINRRAAIFFAGAVLAGAFGGIFGFALSKMGGVGGKAGWSWIFIWEGLLTLFVAIASFWMVHDWPEQARFLSPIEKEMVIYRLKQEQGLASEGKFSWRIIGRSLKDWKIYILMLMYIGAAEPLYSGSLFTPTIIAALGHWSTPQSLLLSTPPYVLCFCTTLATAFLSDKYKRRGFFLMFWSLVCCIGYAILLAVPISKPGVQYFAVFITTMAVGPLIATTISWTANTWGHHYKKAIGMGLVFSAGNSGGIVSSQAYRNKDAPRFLPGHGTALAFGAMCGITACILYFALRRENARRDAKYGPPPGPNEVQDYESDEYKRKWGLEGMTRDQIVELGDNHPAYRYIL</sequence>
<dbReference type="FunFam" id="1.20.1250.20:FF:000034">
    <property type="entry name" value="MFS general substrate transporter"/>
    <property type="match status" value="1"/>
</dbReference>
<evidence type="ECO:0000259" key="8">
    <source>
        <dbReference type="PROSITE" id="PS50850"/>
    </source>
</evidence>
<feature type="transmembrane region" description="Helical" evidence="7">
    <location>
        <begin position="237"/>
        <end position="259"/>
    </location>
</feature>
<proteinExistence type="predicted"/>
<organism evidence="9 10">
    <name type="scientific">Papiliotrema laurentii</name>
    <name type="common">Cryptococcus laurentii</name>
    <dbReference type="NCBI Taxonomy" id="5418"/>
    <lineage>
        <taxon>Eukaryota</taxon>
        <taxon>Fungi</taxon>
        <taxon>Dikarya</taxon>
        <taxon>Basidiomycota</taxon>
        <taxon>Agaricomycotina</taxon>
        <taxon>Tremellomycetes</taxon>
        <taxon>Tremellales</taxon>
        <taxon>Rhynchogastremaceae</taxon>
        <taxon>Papiliotrema</taxon>
    </lineage>
</organism>
<feature type="domain" description="Major facilitator superfamily (MFS) profile" evidence="8">
    <location>
        <begin position="77"/>
        <end position="491"/>
    </location>
</feature>
<feature type="transmembrane region" description="Helical" evidence="7">
    <location>
        <begin position="204"/>
        <end position="225"/>
    </location>
</feature>
<evidence type="ECO:0000256" key="5">
    <source>
        <dbReference type="ARBA" id="ARBA00023136"/>
    </source>
</evidence>
<dbReference type="PANTHER" id="PTHR43791:SF19">
    <property type="entry name" value="TRANSPORTER, PUTATIVE (AFU_ORTHOLOGUE AFUA_1G01812)-RELATED"/>
    <property type="match status" value="1"/>
</dbReference>
<dbReference type="InterPro" id="IPR036259">
    <property type="entry name" value="MFS_trans_sf"/>
</dbReference>
<dbReference type="PROSITE" id="PS50850">
    <property type="entry name" value="MFS"/>
    <property type="match status" value="1"/>
</dbReference>
<dbReference type="FunFam" id="1.20.1250.20:FF:000068">
    <property type="entry name" value="MFS general substrate transporter"/>
    <property type="match status" value="1"/>
</dbReference>
<feature type="transmembrane region" description="Helical" evidence="7">
    <location>
        <begin position="372"/>
        <end position="394"/>
    </location>
</feature>
<feature type="transmembrane region" description="Helical" evidence="7">
    <location>
        <begin position="145"/>
        <end position="164"/>
    </location>
</feature>
<accession>A0AAD9FUP7</accession>
<evidence type="ECO:0000256" key="6">
    <source>
        <dbReference type="SAM" id="MobiDB-lite"/>
    </source>
</evidence>
<dbReference type="EMBL" id="JAODAN010000002">
    <property type="protein sequence ID" value="KAK1926626.1"/>
    <property type="molecule type" value="Genomic_DNA"/>
</dbReference>
<feature type="transmembrane region" description="Helical" evidence="7">
    <location>
        <begin position="466"/>
        <end position="487"/>
    </location>
</feature>
<feature type="transmembrane region" description="Helical" evidence="7">
    <location>
        <begin position="307"/>
        <end position="332"/>
    </location>
</feature>
<gene>
    <name evidence="9" type="ORF">DB88DRAFT_174669</name>
</gene>
<dbReference type="Pfam" id="PF07690">
    <property type="entry name" value="MFS_1"/>
    <property type="match status" value="1"/>
</dbReference>
<evidence type="ECO:0000313" key="10">
    <source>
        <dbReference type="Proteomes" id="UP001182556"/>
    </source>
</evidence>
<dbReference type="GO" id="GO:0022857">
    <property type="term" value="F:transmembrane transporter activity"/>
    <property type="evidence" value="ECO:0007669"/>
    <property type="project" value="InterPro"/>
</dbReference>
<feature type="transmembrane region" description="Helical" evidence="7">
    <location>
        <begin position="433"/>
        <end position="454"/>
    </location>
</feature>
<dbReference type="SUPFAM" id="SSF103473">
    <property type="entry name" value="MFS general substrate transporter"/>
    <property type="match status" value="1"/>
</dbReference>
<feature type="transmembrane region" description="Helical" evidence="7">
    <location>
        <begin position="115"/>
        <end position="133"/>
    </location>
</feature>
<comment type="subcellular location">
    <subcellularLocation>
        <location evidence="1">Membrane</location>
        <topology evidence="1">Multi-pass membrane protein</topology>
    </subcellularLocation>
</comment>